<dbReference type="InterPro" id="IPR043129">
    <property type="entry name" value="ATPase_NBD"/>
</dbReference>
<dbReference type="Gene3D" id="3.30.420.40">
    <property type="match status" value="1"/>
</dbReference>
<dbReference type="EMBL" id="NPDT01000001">
    <property type="protein sequence ID" value="PJZ66921.1"/>
    <property type="molecule type" value="Genomic_DNA"/>
</dbReference>
<dbReference type="GO" id="GO:0002949">
    <property type="term" value="P:tRNA threonylcarbamoyladenosine modification"/>
    <property type="evidence" value="ECO:0007669"/>
    <property type="project" value="InterPro"/>
</dbReference>
<evidence type="ECO:0000313" key="3">
    <source>
        <dbReference type="Proteomes" id="UP000231912"/>
    </source>
</evidence>
<gene>
    <name evidence="2" type="primary">tsaB</name>
    <name evidence="2" type="ORF">CH371_02175</name>
</gene>
<evidence type="ECO:0000313" key="2">
    <source>
        <dbReference type="EMBL" id="PJZ66921.1"/>
    </source>
</evidence>
<keyword evidence="2" id="KW-0808">Transferase</keyword>
<dbReference type="Gene3D" id="3.30.420.200">
    <property type="match status" value="1"/>
</dbReference>
<dbReference type="Pfam" id="PF00814">
    <property type="entry name" value="TsaD"/>
    <property type="match status" value="1"/>
</dbReference>
<dbReference type="RefSeq" id="WP_100757502.1">
    <property type="nucleotide sequence ID" value="NZ_NPDT01000001.1"/>
</dbReference>
<evidence type="ECO:0000259" key="1">
    <source>
        <dbReference type="Pfam" id="PF00814"/>
    </source>
</evidence>
<comment type="caution">
    <text evidence="2">The sequence shown here is derived from an EMBL/GenBank/DDBJ whole genome shotgun (WGS) entry which is preliminary data.</text>
</comment>
<proteinExistence type="predicted"/>
<sequence>MNKVLFFDATNSWILIGCYLQEESGKFSLLSKHEEKHNRESSQLLVKGISDCLQKAGWEKPDIIVTGLGPGSFTGIRISVTTARNFAQIWNIPVLGIDSLEIYATHYFIENESPVSVAIEAKQNKVYFGIKDKRGYLGSLDLEPDAIAEKISEDRLGSYITSLKYTDCPDFFPGQDMNENLPSPEAILTERSGEIRNALIKPADHSHLRLVPNYVRGTYADDKPKVHFK</sequence>
<dbReference type="Proteomes" id="UP000231912">
    <property type="component" value="Unassembled WGS sequence"/>
</dbReference>
<accession>A0A2M9ZEP9</accession>
<dbReference type="AlphaFoldDB" id="A0A2M9ZEP9"/>
<dbReference type="InterPro" id="IPR000905">
    <property type="entry name" value="Gcp-like_dom"/>
</dbReference>
<name>A0A2M9ZEP9_9LEPT</name>
<organism evidence="2 3">
    <name type="scientific">Leptospira wolffii</name>
    <dbReference type="NCBI Taxonomy" id="409998"/>
    <lineage>
        <taxon>Bacteria</taxon>
        <taxon>Pseudomonadati</taxon>
        <taxon>Spirochaetota</taxon>
        <taxon>Spirochaetia</taxon>
        <taxon>Leptospirales</taxon>
        <taxon>Leptospiraceae</taxon>
        <taxon>Leptospira</taxon>
    </lineage>
</organism>
<dbReference type="GO" id="GO:0016740">
    <property type="term" value="F:transferase activity"/>
    <property type="evidence" value="ECO:0007669"/>
    <property type="project" value="UniProtKB-KW"/>
</dbReference>
<protein>
    <submittedName>
        <fullName evidence="2">tRNA (Adenosine(37)-N6)-threonylcarbamoyltransferase complex dimerization subunit type 1 TsaB</fullName>
    </submittedName>
</protein>
<dbReference type="SUPFAM" id="SSF53067">
    <property type="entry name" value="Actin-like ATPase domain"/>
    <property type="match status" value="1"/>
</dbReference>
<reference evidence="2 3" key="1">
    <citation type="submission" date="2017-07" db="EMBL/GenBank/DDBJ databases">
        <title>Leptospira spp. isolated from tropical soils.</title>
        <authorList>
            <person name="Thibeaux R."/>
            <person name="Iraola G."/>
            <person name="Ferres I."/>
            <person name="Bierque E."/>
            <person name="Girault D."/>
            <person name="Soupe-Gilbert M.-E."/>
            <person name="Picardeau M."/>
            <person name="Goarant C."/>
        </authorList>
    </citation>
    <scope>NUCLEOTIDE SEQUENCE [LARGE SCALE GENOMIC DNA]</scope>
    <source>
        <strain evidence="2 3">FH2-C-A2</strain>
    </source>
</reference>
<dbReference type="InterPro" id="IPR022496">
    <property type="entry name" value="T6A_TsaB"/>
</dbReference>
<dbReference type="NCBIfam" id="TIGR03725">
    <property type="entry name" value="T6A_YeaZ"/>
    <property type="match status" value="1"/>
</dbReference>
<feature type="domain" description="Gcp-like" evidence="1">
    <location>
        <begin position="37"/>
        <end position="131"/>
    </location>
</feature>